<name>A0A498SQD5_ACAVI</name>
<dbReference type="GO" id="GO:0006355">
    <property type="term" value="P:regulation of DNA-templated transcription"/>
    <property type="evidence" value="ECO:0007669"/>
    <property type="project" value="InterPro"/>
</dbReference>
<sequence length="175" mass="19763">MQDERSLSRVQAACMAGVGHGPNGIDELRALSSNNSTNNADRWYTVEQFEREHVIEILEKLEKGDLNDDLWGKIILMEKCKCLAKFRRTTVIIDGSNDEYDGITLGFNHFENFDHDKDNNDIRHKIGDGVIIKIDGNGNIKAMARDLAPVIVQGWNDPTSKCIPEQLVVRKGRLK</sequence>
<evidence type="ECO:0000313" key="3">
    <source>
        <dbReference type="Proteomes" id="UP000276991"/>
    </source>
</evidence>
<gene>
    <name evidence="2" type="ORF">NAV_LOCUS8131</name>
</gene>
<feature type="domain" description="MH2" evidence="1">
    <location>
        <begin position="71"/>
        <end position="175"/>
    </location>
</feature>
<reference evidence="2 3" key="1">
    <citation type="submission" date="2018-08" db="EMBL/GenBank/DDBJ databases">
        <authorList>
            <person name="Laetsch R D."/>
            <person name="Stevens L."/>
            <person name="Kumar S."/>
            <person name="Blaxter L. M."/>
        </authorList>
    </citation>
    <scope>NUCLEOTIDE SEQUENCE [LARGE SCALE GENOMIC DNA]</scope>
</reference>
<organism evidence="2 3">
    <name type="scientific">Acanthocheilonema viteae</name>
    <name type="common">Filarial nematode worm</name>
    <name type="synonym">Dipetalonema viteae</name>
    <dbReference type="NCBI Taxonomy" id="6277"/>
    <lineage>
        <taxon>Eukaryota</taxon>
        <taxon>Metazoa</taxon>
        <taxon>Ecdysozoa</taxon>
        <taxon>Nematoda</taxon>
        <taxon>Chromadorea</taxon>
        <taxon>Rhabditida</taxon>
        <taxon>Spirurina</taxon>
        <taxon>Spiruromorpha</taxon>
        <taxon>Filarioidea</taxon>
        <taxon>Onchocercidae</taxon>
        <taxon>Acanthocheilonema</taxon>
    </lineage>
</organism>
<feature type="non-terminal residue" evidence="2">
    <location>
        <position position="175"/>
    </location>
</feature>
<dbReference type="PANTHER" id="PTHR22742">
    <property type="entry name" value="EXPANSION, ISOFORM A-RELATED"/>
    <property type="match status" value="1"/>
</dbReference>
<evidence type="ECO:0000259" key="1">
    <source>
        <dbReference type="PROSITE" id="PS51076"/>
    </source>
</evidence>
<keyword evidence="3" id="KW-1185">Reference proteome</keyword>
<protein>
    <recommendedName>
        <fullName evidence="1">MH2 domain-containing protein</fullName>
    </recommendedName>
</protein>
<accession>A0A498SQD5</accession>
<dbReference type="InterPro" id="IPR008984">
    <property type="entry name" value="SMAD_FHA_dom_sf"/>
</dbReference>
<dbReference type="GO" id="GO:0009791">
    <property type="term" value="P:post-embryonic development"/>
    <property type="evidence" value="ECO:0007669"/>
    <property type="project" value="UniProtKB-ARBA"/>
</dbReference>
<dbReference type="OrthoDB" id="5973987at2759"/>
<dbReference type="PANTHER" id="PTHR22742:SF2">
    <property type="entry name" value="EXPANSION, ISOFORM A-RELATED"/>
    <property type="match status" value="1"/>
</dbReference>
<dbReference type="GO" id="GO:0050793">
    <property type="term" value="P:regulation of developmental process"/>
    <property type="evidence" value="ECO:0007669"/>
    <property type="project" value="UniProtKB-ARBA"/>
</dbReference>
<dbReference type="SUPFAM" id="SSF49879">
    <property type="entry name" value="SMAD/FHA domain"/>
    <property type="match status" value="1"/>
</dbReference>
<dbReference type="Proteomes" id="UP000276991">
    <property type="component" value="Unassembled WGS sequence"/>
</dbReference>
<dbReference type="Pfam" id="PF03166">
    <property type="entry name" value="MH2"/>
    <property type="match status" value="1"/>
</dbReference>
<dbReference type="GO" id="GO:0051239">
    <property type="term" value="P:regulation of multicellular organismal process"/>
    <property type="evidence" value="ECO:0007669"/>
    <property type="project" value="UniProtKB-ARBA"/>
</dbReference>
<dbReference type="Gene3D" id="2.60.200.10">
    <property type="match status" value="1"/>
</dbReference>
<dbReference type="PROSITE" id="PS51076">
    <property type="entry name" value="MH2"/>
    <property type="match status" value="1"/>
</dbReference>
<dbReference type="EMBL" id="UPTC01002328">
    <property type="protein sequence ID" value="VBB33340.1"/>
    <property type="molecule type" value="Genomic_DNA"/>
</dbReference>
<dbReference type="AlphaFoldDB" id="A0A498SQD5"/>
<proteinExistence type="predicted"/>
<dbReference type="InterPro" id="IPR001132">
    <property type="entry name" value="SMAD_dom_Dwarfin-type"/>
</dbReference>
<dbReference type="InterPro" id="IPR017855">
    <property type="entry name" value="SMAD-like_dom_sf"/>
</dbReference>
<evidence type="ECO:0000313" key="2">
    <source>
        <dbReference type="EMBL" id="VBB33340.1"/>
    </source>
</evidence>